<gene>
    <name evidence="3" type="ORF">KVT40_006455</name>
</gene>
<proteinExistence type="predicted"/>
<dbReference type="SUPFAM" id="SSF52540">
    <property type="entry name" value="P-loop containing nucleoside triphosphate hydrolases"/>
    <property type="match status" value="1"/>
</dbReference>
<feature type="domain" description="Dynamin N-terminal" evidence="2">
    <location>
        <begin position="79"/>
        <end position="345"/>
    </location>
</feature>
<dbReference type="Gene3D" id="3.40.50.300">
    <property type="entry name" value="P-loop containing nucleotide triphosphate hydrolases"/>
    <property type="match status" value="1"/>
</dbReference>
<dbReference type="Proteomes" id="UP000809789">
    <property type="component" value="Unassembled WGS sequence"/>
</dbReference>
<dbReference type="PANTHER" id="PTHR36681:SF3">
    <property type="entry name" value="NUCLEAR GTPASE, GERMINAL CENTER-ASSOCIATED, TANDEM DUPLICATE 3"/>
    <property type="match status" value="1"/>
</dbReference>
<dbReference type="OrthoDB" id="3598281at2759"/>
<evidence type="ECO:0000313" key="3">
    <source>
        <dbReference type="EMBL" id="KAG8626054.1"/>
    </source>
</evidence>
<dbReference type="Pfam" id="PF00350">
    <property type="entry name" value="Dynamin_N"/>
    <property type="match status" value="1"/>
</dbReference>
<dbReference type="EMBL" id="JAESVG020000007">
    <property type="protein sequence ID" value="KAG8626054.1"/>
    <property type="molecule type" value="Genomic_DNA"/>
</dbReference>
<evidence type="ECO:0000256" key="1">
    <source>
        <dbReference type="SAM" id="MobiDB-lite"/>
    </source>
</evidence>
<dbReference type="InterPro" id="IPR045063">
    <property type="entry name" value="Dynamin_N"/>
</dbReference>
<reference evidence="3" key="1">
    <citation type="submission" date="2021-07" db="EMBL/GenBank/DDBJ databases">
        <title>Elsinoe batatas strain:CRI-CJ2 Genome sequencing and assembly.</title>
        <authorList>
            <person name="Huang L."/>
        </authorList>
    </citation>
    <scope>NUCLEOTIDE SEQUENCE</scope>
    <source>
        <strain evidence="3">CRI-CJ2</strain>
    </source>
</reference>
<keyword evidence="4" id="KW-1185">Reference proteome</keyword>
<feature type="region of interest" description="Disordered" evidence="1">
    <location>
        <begin position="1"/>
        <end position="20"/>
    </location>
</feature>
<evidence type="ECO:0000259" key="2">
    <source>
        <dbReference type="Pfam" id="PF00350"/>
    </source>
</evidence>
<sequence>MPSLKRESVDDAFEPEQKRQRRDPDFYDYCSRFTDLLDDLARNAELLVKDSHFFRDGLKRSVTDLHNPASAQRADPQKICFLGRSGVGKSSLYNSLIHEKNLSRTAASSDGCTSAVWEATAGHGQVSKYRAEVTYFSDEEIKTMINEYLNKLWAFYTETDETEEPRSDDEQTDLRNSEQSFFLMIHSLFADVPHLATDEQIMEVIRNDWNHNKNDFQRWLTEGCIGIVQRTSSQSASPGFTTYDFDNPSDLRKCVQPLGTTQHGDPGQSHVWPLVKRIRICIEGLSLLRNVVIADAPGLTDCNATRAMNCHQYLKDCDYLFVVASIKDRIASDKDIDRFLNHYKTRFEGKISLVVTSTDLPVNPGDVKDFVNELKLAKRTSLVERYLSLKGELKGVTGLPKNSSNKAEVNRDEMHRILRSESARSSFQRLRKLDIPMFFISNPAYWQHFRDADGGEESDDDDYDTCDSDEAPKRALLSLKDAGITDLRSFIRGVPMISIHRALDAYLGRFRATAETLKAACEARPIEDRNELQRILDNFKAQMTTSILSKAIKDDTARTMRSKMQKSHWITSAMSSISRMERWSPKSLRAGVNGYGVHTIKKVDHKNWVMDFTRPAQPAFESGFKALKVSLGKRVIAFESQLEAQFAGLAKRIPDNPALGWDIAALELILNSILRVIKTRTEAFKQAVWKEEKNIQLECTKFTDLNYFNVRMRRRFPEMAALFGTGFRKNLIAFLRKMVTAEGGDDIFEAWFSGVIKTLKKNQEARLEQLAADVEVEITTICKNLMQGGNREAKYNELKTGMRDFSTRVDNAMPTAENYLVQLKEEINKWEGGRKD</sequence>
<accession>A0A8K0PHX5</accession>
<organism evidence="3 4">
    <name type="scientific">Elsinoe batatas</name>
    <dbReference type="NCBI Taxonomy" id="2601811"/>
    <lineage>
        <taxon>Eukaryota</taxon>
        <taxon>Fungi</taxon>
        <taxon>Dikarya</taxon>
        <taxon>Ascomycota</taxon>
        <taxon>Pezizomycotina</taxon>
        <taxon>Dothideomycetes</taxon>
        <taxon>Dothideomycetidae</taxon>
        <taxon>Myriangiales</taxon>
        <taxon>Elsinoaceae</taxon>
        <taxon>Elsinoe</taxon>
    </lineage>
</organism>
<comment type="caution">
    <text evidence="3">The sequence shown here is derived from an EMBL/GenBank/DDBJ whole genome shotgun (WGS) entry which is preliminary data.</text>
</comment>
<dbReference type="AlphaFoldDB" id="A0A8K0PHX5"/>
<evidence type="ECO:0000313" key="4">
    <source>
        <dbReference type="Proteomes" id="UP000809789"/>
    </source>
</evidence>
<protein>
    <recommendedName>
        <fullName evidence="2">Dynamin N-terminal domain-containing protein</fullName>
    </recommendedName>
</protein>
<name>A0A8K0PHX5_9PEZI</name>
<dbReference type="PANTHER" id="PTHR36681">
    <property type="entry name" value="NUCLEAR GTPASE, GERMINAL CENTER-ASSOCIATED, TANDEM DUPLICATE 3"/>
    <property type="match status" value="1"/>
</dbReference>
<dbReference type="InterPro" id="IPR027417">
    <property type="entry name" value="P-loop_NTPase"/>
</dbReference>